<dbReference type="InterPro" id="IPR051326">
    <property type="entry name" value="Kynurenine-oxoglutarate_AT"/>
</dbReference>
<dbReference type="GO" id="GO:0005739">
    <property type="term" value="C:mitochondrion"/>
    <property type="evidence" value="ECO:0007669"/>
    <property type="project" value="TreeGrafter"/>
</dbReference>
<sequence length="288" mass="31572">LQHLELTNTDTGHPRLVNALAKLLRSIDPMKEIIVSVGGYGALSAVFFALLNPGEEVVIIEPAFDCYVPQIVAAGGVPVCDVTADIDSSEFAVDFELLEKSINKKTKILLLNTPSNPVGKVFSVEELKKIADICIRHNLICVSDEVYEWLVFPPNKHYKIASFPGMWNRTVTIGSAGKTFQVTGWKLGWTVGPERYIAAMQIIQQNTVYTCATPLQEALAMTIEEELPLLGTEKSFFHQITQDVMRKGQKIAQALKKVGMPPIRPQAGYFLLASIANMGKSHAGCSAL</sequence>
<dbReference type="UniPathway" id="UPA00334">
    <property type="reaction ID" value="UER00726"/>
</dbReference>
<keyword evidence="3" id="KW-0032">Aminotransferase</keyword>
<evidence type="ECO:0000256" key="6">
    <source>
        <dbReference type="ARBA" id="ARBA00024016"/>
    </source>
</evidence>
<dbReference type="WBParaSite" id="SSLN_0001142001-mRNA-1">
    <property type="protein sequence ID" value="SSLN_0001142001-mRNA-1"/>
    <property type="gene ID" value="SSLN_0001142001"/>
</dbReference>
<feature type="domain" description="Aminotransferase class I/classII large" evidence="7">
    <location>
        <begin position="11"/>
        <end position="276"/>
    </location>
</feature>
<evidence type="ECO:0000256" key="3">
    <source>
        <dbReference type="ARBA" id="ARBA00022576"/>
    </source>
</evidence>
<dbReference type="InterPro" id="IPR015424">
    <property type="entry name" value="PyrdxlP-dep_Trfase"/>
</dbReference>
<evidence type="ECO:0000256" key="1">
    <source>
        <dbReference type="ARBA" id="ARBA00001933"/>
    </source>
</evidence>
<name>A0A183T3E9_SCHSO</name>
<dbReference type="GO" id="GO:0097053">
    <property type="term" value="P:L-kynurenine catabolic process"/>
    <property type="evidence" value="ECO:0007669"/>
    <property type="project" value="UniProtKB-UniPathway"/>
</dbReference>
<dbReference type="InterPro" id="IPR004839">
    <property type="entry name" value="Aminotransferase_I/II_large"/>
</dbReference>
<evidence type="ECO:0000313" key="8">
    <source>
        <dbReference type="WBParaSite" id="SSLN_0001142001-mRNA-1"/>
    </source>
</evidence>
<proteinExistence type="inferred from homology"/>
<organism evidence="8">
    <name type="scientific">Schistocephalus solidus</name>
    <name type="common">Tapeworm</name>
    <dbReference type="NCBI Taxonomy" id="70667"/>
    <lineage>
        <taxon>Eukaryota</taxon>
        <taxon>Metazoa</taxon>
        <taxon>Spiralia</taxon>
        <taxon>Lophotrochozoa</taxon>
        <taxon>Platyhelminthes</taxon>
        <taxon>Cestoda</taxon>
        <taxon>Eucestoda</taxon>
        <taxon>Diphyllobothriidea</taxon>
        <taxon>Diphyllobothriidae</taxon>
        <taxon>Schistocephalus</taxon>
    </lineage>
</organism>
<dbReference type="AlphaFoldDB" id="A0A183T3E9"/>
<evidence type="ECO:0000256" key="2">
    <source>
        <dbReference type="ARBA" id="ARBA00007441"/>
    </source>
</evidence>
<keyword evidence="5" id="KW-0663">Pyridoxal phosphate</keyword>
<dbReference type="PANTHER" id="PTHR43807:SF20">
    <property type="entry name" value="FI04487P"/>
    <property type="match status" value="1"/>
</dbReference>
<comment type="cofactor">
    <cofactor evidence="1">
        <name>pyridoxal 5'-phosphate</name>
        <dbReference type="ChEBI" id="CHEBI:597326"/>
    </cofactor>
</comment>
<evidence type="ECO:0000259" key="7">
    <source>
        <dbReference type="Pfam" id="PF00155"/>
    </source>
</evidence>
<protein>
    <submittedName>
        <fullName evidence="8">Aminotran_1_2 domain-containing protein</fullName>
    </submittedName>
</protein>
<dbReference type="CDD" id="cd00609">
    <property type="entry name" value="AAT_like"/>
    <property type="match status" value="1"/>
</dbReference>
<evidence type="ECO:0000256" key="5">
    <source>
        <dbReference type="ARBA" id="ARBA00022898"/>
    </source>
</evidence>
<comment type="similarity">
    <text evidence="2">Belongs to the class-I pyridoxal-phosphate-dependent aminotransferase family.</text>
</comment>
<dbReference type="Pfam" id="PF00155">
    <property type="entry name" value="Aminotran_1_2"/>
    <property type="match status" value="1"/>
</dbReference>
<dbReference type="GO" id="GO:0030170">
    <property type="term" value="F:pyridoxal phosphate binding"/>
    <property type="evidence" value="ECO:0007669"/>
    <property type="project" value="InterPro"/>
</dbReference>
<accession>A0A183T3E9</accession>
<evidence type="ECO:0000256" key="4">
    <source>
        <dbReference type="ARBA" id="ARBA00022679"/>
    </source>
</evidence>
<dbReference type="InterPro" id="IPR015421">
    <property type="entry name" value="PyrdxlP-dep_Trfase_major"/>
</dbReference>
<comment type="pathway">
    <text evidence="6">Amino-acid degradation; L-kynurenine degradation; kynurenate from L-kynurenine: step 1/2.</text>
</comment>
<dbReference type="GO" id="GO:0016212">
    <property type="term" value="F:kynurenine-oxoglutarate transaminase activity"/>
    <property type="evidence" value="ECO:0007669"/>
    <property type="project" value="TreeGrafter"/>
</dbReference>
<keyword evidence="4" id="KW-0808">Transferase</keyword>
<reference evidence="8" key="1">
    <citation type="submission" date="2016-06" db="UniProtKB">
        <authorList>
            <consortium name="WormBaseParasite"/>
        </authorList>
    </citation>
    <scope>IDENTIFICATION</scope>
</reference>
<dbReference type="Gene3D" id="3.40.640.10">
    <property type="entry name" value="Type I PLP-dependent aspartate aminotransferase-like (Major domain)"/>
    <property type="match status" value="1"/>
</dbReference>
<dbReference type="FunFam" id="3.40.640.10:FF:000024">
    <property type="entry name" value="Kynurenine--oxoglutarate transaminase 3"/>
    <property type="match status" value="1"/>
</dbReference>
<dbReference type="SUPFAM" id="SSF53383">
    <property type="entry name" value="PLP-dependent transferases"/>
    <property type="match status" value="1"/>
</dbReference>
<dbReference type="PANTHER" id="PTHR43807">
    <property type="entry name" value="FI04487P"/>
    <property type="match status" value="1"/>
</dbReference>